<dbReference type="RefSeq" id="WP_129599354.1">
    <property type="nucleotide sequence ID" value="NZ_SBLB01000001.1"/>
</dbReference>
<gene>
    <name evidence="2" type="ORF">EQG79_01525</name>
</gene>
<reference evidence="2 3" key="1">
    <citation type="submission" date="2019-01" db="EMBL/GenBank/DDBJ databases">
        <title>Spirosoma flava sp. nov., a propanil-degrading bacterium isolated from herbicide-contaminated soil.</title>
        <authorList>
            <person name="Zhang L."/>
            <person name="Jiang J.-D."/>
        </authorList>
    </citation>
    <scope>NUCLEOTIDE SEQUENCE [LARGE SCALE GENOMIC DNA]</scope>
    <source>
        <strain evidence="2 3">TY50</strain>
    </source>
</reference>
<evidence type="ECO:0000313" key="2">
    <source>
        <dbReference type="EMBL" id="RYC70859.1"/>
    </source>
</evidence>
<comment type="caution">
    <text evidence="2">The sequence shown here is derived from an EMBL/GenBank/DDBJ whole genome shotgun (WGS) entry which is preliminary data.</text>
</comment>
<keyword evidence="3" id="KW-1185">Reference proteome</keyword>
<evidence type="ECO:0000256" key="1">
    <source>
        <dbReference type="SAM" id="MobiDB-lite"/>
    </source>
</evidence>
<evidence type="ECO:0000313" key="3">
    <source>
        <dbReference type="Proteomes" id="UP000290407"/>
    </source>
</evidence>
<organism evidence="2 3">
    <name type="scientific">Spirosoma sordidisoli</name>
    <dbReference type="NCBI Taxonomy" id="2502893"/>
    <lineage>
        <taxon>Bacteria</taxon>
        <taxon>Pseudomonadati</taxon>
        <taxon>Bacteroidota</taxon>
        <taxon>Cytophagia</taxon>
        <taxon>Cytophagales</taxon>
        <taxon>Cytophagaceae</taxon>
        <taxon>Spirosoma</taxon>
    </lineage>
</organism>
<proteinExistence type="predicted"/>
<dbReference type="Proteomes" id="UP000290407">
    <property type="component" value="Unassembled WGS sequence"/>
</dbReference>
<feature type="region of interest" description="Disordered" evidence="1">
    <location>
        <begin position="1"/>
        <end position="73"/>
    </location>
</feature>
<feature type="compositionally biased region" description="Basic residues" evidence="1">
    <location>
        <begin position="61"/>
        <end position="73"/>
    </location>
</feature>
<dbReference type="EMBL" id="SBLB01000001">
    <property type="protein sequence ID" value="RYC70859.1"/>
    <property type="molecule type" value="Genomic_DNA"/>
</dbReference>
<sequence>MKRISYENRRGPVLNPKLSPKHKPVQIDQEKQEKKQEAISRVVQHCQIRSQKQEQKQLPKPSKKMLSPKKSSWRKYRSTVWALTYEQPLSNLPFYMLRHFKGFHLDHIVSISDGHKHSIPTEWIADLTNLRMIPANENMLKGRLSDPVALNKMLRRLSE</sequence>
<feature type="compositionally biased region" description="Basic and acidic residues" evidence="1">
    <location>
        <begin position="28"/>
        <end position="38"/>
    </location>
</feature>
<feature type="compositionally biased region" description="Basic and acidic residues" evidence="1">
    <location>
        <begin position="1"/>
        <end position="10"/>
    </location>
</feature>
<protein>
    <submittedName>
        <fullName evidence="2">Uncharacterized protein</fullName>
    </submittedName>
</protein>
<accession>A0A4Q2UVA3</accession>
<dbReference type="AlphaFoldDB" id="A0A4Q2UVA3"/>
<name>A0A4Q2UVA3_9BACT</name>